<reference evidence="1" key="1">
    <citation type="journal article" date="2021" name="New Phytol.">
        <title>Evolutionary innovations through gain and loss of genes in the ectomycorrhizal Boletales.</title>
        <authorList>
            <person name="Wu G."/>
            <person name="Miyauchi S."/>
            <person name="Morin E."/>
            <person name="Kuo A."/>
            <person name="Drula E."/>
            <person name="Varga T."/>
            <person name="Kohler A."/>
            <person name="Feng B."/>
            <person name="Cao Y."/>
            <person name="Lipzen A."/>
            <person name="Daum C."/>
            <person name="Hundley H."/>
            <person name="Pangilinan J."/>
            <person name="Johnson J."/>
            <person name="Barry K."/>
            <person name="LaButti K."/>
            <person name="Ng V."/>
            <person name="Ahrendt S."/>
            <person name="Min B."/>
            <person name="Choi I.G."/>
            <person name="Park H."/>
            <person name="Plett J.M."/>
            <person name="Magnuson J."/>
            <person name="Spatafora J.W."/>
            <person name="Nagy L.G."/>
            <person name="Henrissat B."/>
            <person name="Grigoriev I.V."/>
            <person name="Yang Z.L."/>
            <person name="Xu J."/>
            <person name="Martin F.M."/>
        </authorList>
    </citation>
    <scope>NUCLEOTIDE SEQUENCE</scope>
    <source>
        <strain evidence="1">KUC20120723A-06</strain>
    </source>
</reference>
<evidence type="ECO:0000313" key="1">
    <source>
        <dbReference type="EMBL" id="KAH7929995.1"/>
    </source>
</evidence>
<keyword evidence="2" id="KW-1185">Reference proteome</keyword>
<accession>A0ACB8BVL3</accession>
<organism evidence="1 2">
    <name type="scientific">Leucogyrophana mollusca</name>
    <dbReference type="NCBI Taxonomy" id="85980"/>
    <lineage>
        <taxon>Eukaryota</taxon>
        <taxon>Fungi</taxon>
        <taxon>Dikarya</taxon>
        <taxon>Basidiomycota</taxon>
        <taxon>Agaricomycotina</taxon>
        <taxon>Agaricomycetes</taxon>
        <taxon>Agaricomycetidae</taxon>
        <taxon>Boletales</taxon>
        <taxon>Boletales incertae sedis</taxon>
        <taxon>Leucogyrophana</taxon>
    </lineage>
</organism>
<evidence type="ECO:0000313" key="2">
    <source>
        <dbReference type="Proteomes" id="UP000790709"/>
    </source>
</evidence>
<gene>
    <name evidence="1" type="ORF">BV22DRAFT_1109585</name>
</gene>
<proteinExistence type="predicted"/>
<comment type="caution">
    <text evidence="1">The sequence shown here is derived from an EMBL/GenBank/DDBJ whole genome shotgun (WGS) entry which is preliminary data.</text>
</comment>
<sequence length="237" mass="25178">MSSSTWLVTGASRGIGLELVRQLLASPDRIVFATCRTPHSADGLHALADALETRGTLHIVQMDVTDEASIASAQEEVEDILGGMGLDFLINNAGVSVRNDSPNTLTSKDLTTTILANVVGPALVTRAFIPLIEQSRKKVIANISTALASIGIDYGGQHSSYSISKAALNMLTYKQAKERPDLIPFVIDPGWVKTDMGGNNAALEPYESAAGILNVVASATPQDAGRFIDYKGEIVPW</sequence>
<name>A0ACB8BVL3_9AGAM</name>
<dbReference type="Proteomes" id="UP000790709">
    <property type="component" value="Unassembled WGS sequence"/>
</dbReference>
<dbReference type="EMBL" id="MU266336">
    <property type="protein sequence ID" value="KAH7929995.1"/>
    <property type="molecule type" value="Genomic_DNA"/>
</dbReference>
<protein>
    <submittedName>
        <fullName evidence="1">NAD(P)-binding protein</fullName>
    </submittedName>
</protein>